<keyword evidence="2" id="KW-1133">Transmembrane helix</keyword>
<dbReference type="AlphaFoldDB" id="A0A0D2N527"/>
<gene>
    <name evidence="3" type="ORF">B456_004G286600</name>
</gene>
<evidence type="ECO:0000313" key="4">
    <source>
        <dbReference type="Proteomes" id="UP000032304"/>
    </source>
</evidence>
<reference evidence="3 4" key="1">
    <citation type="journal article" date="2012" name="Nature">
        <title>Repeated polyploidization of Gossypium genomes and the evolution of spinnable cotton fibres.</title>
        <authorList>
            <person name="Paterson A.H."/>
            <person name="Wendel J.F."/>
            <person name="Gundlach H."/>
            <person name="Guo H."/>
            <person name="Jenkins J."/>
            <person name="Jin D."/>
            <person name="Llewellyn D."/>
            <person name="Showmaker K.C."/>
            <person name="Shu S."/>
            <person name="Udall J."/>
            <person name="Yoo M.J."/>
            <person name="Byers R."/>
            <person name="Chen W."/>
            <person name="Doron-Faigenboim A."/>
            <person name="Duke M.V."/>
            <person name="Gong L."/>
            <person name="Grimwood J."/>
            <person name="Grover C."/>
            <person name="Grupp K."/>
            <person name="Hu G."/>
            <person name="Lee T.H."/>
            <person name="Li J."/>
            <person name="Lin L."/>
            <person name="Liu T."/>
            <person name="Marler B.S."/>
            <person name="Page J.T."/>
            <person name="Roberts A.W."/>
            <person name="Romanel E."/>
            <person name="Sanders W.S."/>
            <person name="Szadkowski E."/>
            <person name="Tan X."/>
            <person name="Tang H."/>
            <person name="Xu C."/>
            <person name="Wang J."/>
            <person name="Wang Z."/>
            <person name="Zhang D."/>
            <person name="Zhang L."/>
            <person name="Ashrafi H."/>
            <person name="Bedon F."/>
            <person name="Bowers J.E."/>
            <person name="Brubaker C.L."/>
            <person name="Chee P.W."/>
            <person name="Das S."/>
            <person name="Gingle A.R."/>
            <person name="Haigler C.H."/>
            <person name="Harker D."/>
            <person name="Hoffmann L.V."/>
            <person name="Hovav R."/>
            <person name="Jones D.C."/>
            <person name="Lemke C."/>
            <person name="Mansoor S."/>
            <person name="ur Rahman M."/>
            <person name="Rainville L.N."/>
            <person name="Rambani A."/>
            <person name="Reddy U.K."/>
            <person name="Rong J.K."/>
            <person name="Saranga Y."/>
            <person name="Scheffler B.E."/>
            <person name="Scheffler J.A."/>
            <person name="Stelly D.M."/>
            <person name="Triplett B.A."/>
            <person name="Van Deynze A."/>
            <person name="Vaslin M.F."/>
            <person name="Waghmare V.N."/>
            <person name="Walford S.A."/>
            <person name="Wright R.J."/>
            <person name="Zaki E.A."/>
            <person name="Zhang T."/>
            <person name="Dennis E.S."/>
            <person name="Mayer K.F."/>
            <person name="Peterson D.G."/>
            <person name="Rokhsar D.S."/>
            <person name="Wang X."/>
            <person name="Schmutz J."/>
        </authorList>
    </citation>
    <scope>NUCLEOTIDE SEQUENCE [LARGE SCALE GENOMIC DNA]</scope>
</reference>
<keyword evidence="2" id="KW-0472">Membrane</keyword>
<dbReference type="OMA" id="NTRDNNE"/>
<feature type="region of interest" description="Disordered" evidence="1">
    <location>
        <begin position="44"/>
        <end position="86"/>
    </location>
</feature>
<keyword evidence="4" id="KW-1185">Reference proteome</keyword>
<dbReference type="Gramene" id="KJB27252">
    <property type="protein sequence ID" value="KJB27252"/>
    <property type="gene ID" value="B456_004G286600"/>
</dbReference>
<feature type="compositionally biased region" description="Basic and acidic residues" evidence="1">
    <location>
        <begin position="192"/>
        <end position="204"/>
    </location>
</feature>
<dbReference type="Proteomes" id="UP000032304">
    <property type="component" value="Chromosome 4"/>
</dbReference>
<accession>A0A0D2N527</accession>
<evidence type="ECO:0000313" key="3">
    <source>
        <dbReference type="EMBL" id="KJB27252.1"/>
    </source>
</evidence>
<sequence length="204" mass="22002">MGRIVPLDGDVVIHPALPFSLVVAATAATIAIITGLCGFFRKPPPELQEPTSADTTSPTNEEQEPNTTADGGETEEGGNELLPPPPCMAALTFKNPENAGNLMKKSASTRSKLSSTFSVKKHLRSISVREIIEKGKHVQQKHHQEDSLWTKKIILGEKCKVSYGVEDDDEDQNGGNKGEVDTIPAAGNEDAIVDKEKEITSKEE</sequence>
<dbReference type="PANTHER" id="PTHR36801">
    <property type="entry name" value="OS06G0150200 PROTEIN"/>
    <property type="match status" value="1"/>
</dbReference>
<protein>
    <recommendedName>
        <fullName evidence="5">Transmembrane protein</fullName>
    </recommendedName>
</protein>
<organism evidence="3 4">
    <name type="scientific">Gossypium raimondii</name>
    <name type="common">Peruvian cotton</name>
    <name type="synonym">Gossypium klotzschianum subsp. raimondii</name>
    <dbReference type="NCBI Taxonomy" id="29730"/>
    <lineage>
        <taxon>Eukaryota</taxon>
        <taxon>Viridiplantae</taxon>
        <taxon>Streptophyta</taxon>
        <taxon>Embryophyta</taxon>
        <taxon>Tracheophyta</taxon>
        <taxon>Spermatophyta</taxon>
        <taxon>Magnoliopsida</taxon>
        <taxon>eudicotyledons</taxon>
        <taxon>Gunneridae</taxon>
        <taxon>Pentapetalae</taxon>
        <taxon>rosids</taxon>
        <taxon>malvids</taxon>
        <taxon>Malvales</taxon>
        <taxon>Malvaceae</taxon>
        <taxon>Malvoideae</taxon>
        <taxon>Gossypium</taxon>
    </lineage>
</organism>
<dbReference type="EMBL" id="CM001743">
    <property type="protein sequence ID" value="KJB27252.1"/>
    <property type="molecule type" value="Genomic_DNA"/>
</dbReference>
<feature type="compositionally biased region" description="Polar residues" evidence="1">
    <location>
        <begin position="49"/>
        <end position="69"/>
    </location>
</feature>
<feature type="region of interest" description="Disordered" evidence="1">
    <location>
        <begin position="165"/>
        <end position="204"/>
    </location>
</feature>
<name>A0A0D2N527_GOSRA</name>
<keyword evidence="2" id="KW-0812">Transmembrane</keyword>
<feature type="transmembrane region" description="Helical" evidence="2">
    <location>
        <begin position="16"/>
        <end position="40"/>
    </location>
</feature>
<dbReference type="PANTHER" id="PTHR36801:SF3">
    <property type="entry name" value="OS06G0150300 PROTEIN"/>
    <property type="match status" value="1"/>
</dbReference>
<evidence type="ECO:0000256" key="1">
    <source>
        <dbReference type="SAM" id="MobiDB-lite"/>
    </source>
</evidence>
<evidence type="ECO:0000256" key="2">
    <source>
        <dbReference type="SAM" id="Phobius"/>
    </source>
</evidence>
<evidence type="ECO:0008006" key="5">
    <source>
        <dbReference type="Google" id="ProtNLM"/>
    </source>
</evidence>
<proteinExistence type="predicted"/>